<name>A0ABQ0C1Z6_9FIRM</name>
<dbReference type="RefSeq" id="WP_227209903.1">
    <property type="nucleotide sequence ID" value="NZ_BAABZQ010000001.1"/>
</dbReference>
<dbReference type="Proteomes" id="UP001600941">
    <property type="component" value="Unassembled WGS sequence"/>
</dbReference>
<keyword evidence="2" id="KW-0238">DNA-binding</keyword>
<gene>
    <name evidence="5" type="ORF">K340107D12_56180</name>
</gene>
<dbReference type="SUPFAM" id="SSF46689">
    <property type="entry name" value="Homeodomain-like"/>
    <property type="match status" value="2"/>
</dbReference>
<dbReference type="PROSITE" id="PS01124">
    <property type="entry name" value="HTH_ARAC_FAMILY_2"/>
    <property type="match status" value="1"/>
</dbReference>
<dbReference type="Pfam" id="PF12833">
    <property type="entry name" value="HTH_18"/>
    <property type="match status" value="1"/>
</dbReference>
<protein>
    <submittedName>
        <fullName evidence="5">AraC family transcriptional regulator</fullName>
    </submittedName>
</protein>
<evidence type="ECO:0000313" key="6">
    <source>
        <dbReference type="Proteomes" id="UP001600941"/>
    </source>
</evidence>
<dbReference type="InterPro" id="IPR009057">
    <property type="entry name" value="Homeodomain-like_sf"/>
</dbReference>
<dbReference type="InterPro" id="IPR018060">
    <property type="entry name" value="HTH_AraC"/>
</dbReference>
<dbReference type="InterPro" id="IPR020449">
    <property type="entry name" value="Tscrpt_reg_AraC-type_HTH"/>
</dbReference>
<evidence type="ECO:0000313" key="5">
    <source>
        <dbReference type="EMBL" id="GAA6502802.1"/>
    </source>
</evidence>
<proteinExistence type="predicted"/>
<keyword evidence="3" id="KW-0804">Transcription</keyword>
<evidence type="ECO:0000256" key="1">
    <source>
        <dbReference type="ARBA" id="ARBA00023015"/>
    </source>
</evidence>
<dbReference type="PANTHER" id="PTHR43280:SF2">
    <property type="entry name" value="HTH-TYPE TRANSCRIPTIONAL REGULATOR EXSA"/>
    <property type="match status" value="1"/>
</dbReference>
<dbReference type="SMART" id="SM00342">
    <property type="entry name" value="HTH_ARAC"/>
    <property type="match status" value="1"/>
</dbReference>
<evidence type="ECO:0000256" key="3">
    <source>
        <dbReference type="ARBA" id="ARBA00023163"/>
    </source>
</evidence>
<dbReference type="PANTHER" id="PTHR43280">
    <property type="entry name" value="ARAC-FAMILY TRANSCRIPTIONAL REGULATOR"/>
    <property type="match status" value="1"/>
</dbReference>
<dbReference type="Gene3D" id="1.10.10.60">
    <property type="entry name" value="Homeodomain-like"/>
    <property type="match status" value="2"/>
</dbReference>
<feature type="domain" description="HTH araC/xylS-type" evidence="4">
    <location>
        <begin position="301"/>
        <end position="399"/>
    </location>
</feature>
<dbReference type="EMBL" id="BAABZQ010000001">
    <property type="protein sequence ID" value="GAA6502802.1"/>
    <property type="molecule type" value="Genomic_DNA"/>
</dbReference>
<accession>A0ABQ0C1Z6</accession>
<organism evidence="5 6">
    <name type="scientific">Blautia parvula</name>
    <dbReference type="NCBI Taxonomy" id="2877527"/>
    <lineage>
        <taxon>Bacteria</taxon>
        <taxon>Bacillati</taxon>
        <taxon>Bacillota</taxon>
        <taxon>Clostridia</taxon>
        <taxon>Lachnospirales</taxon>
        <taxon>Lachnospiraceae</taxon>
        <taxon>Blautia</taxon>
    </lineage>
</organism>
<keyword evidence="6" id="KW-1185">Reference proteome</keyword>
<sequence length="400" mass="45697">MDIRSIRHNCRLLYHLTQIPIRCLSPDSSICFTFPHLEGMERFPLPLLPESLPHKNTVPLPVLFMENNAYYSAALPLALIDRNFTLYFGPCLFSRLSDREFKQSFPDFSALPPDMRFPLMSALPVMEQEYFYNFLSLACSLFFREKVHTEEILEANHLKMSAPIPAAVQKTLFHRRESAAFHTPYSYEKNLLDAVRSGDVIRAKECMNELSLTGKPGILSLNPLRHAQNLFIAHITQITRAAMEAGVEEDMAYAMSDSYIQASEKCTSVTRLLSLRDQATGEFTAAAAKARGLTSHSPAIRRAINYMNDHQQEKVYLSDIACAAGLSRDRFSHLFREEMGMSPMEYLNRKRVETSKSLLTVFQYSISEISMILSFSSQSHYISVFKKYTGMTPRQYRDAF</sequence>
<comment type="caution">
    <text evidence="5">The sequence shown here is derived from an EMBL/GenBank/DDBJ whole genome shotgun (WGS) entry which is preliminary data.</text>
</comment>
<evidence type="ECO:0000259" key="4">
    <source>
        <dbReference type="PROSITE" id="PS01124"/>
    </source>
</evidence>
<dbReference type="PRINTS" id="PR00032">
    <property type="entry name" value="HTHARAC"/>
</dbReference>
<reference evidence="5 6" key="1">
    <citation type="submission" date="2024-04" db="EMBL/GenBank/DDBJ databases">
        <title>Defined microbial consortia suppress multidrug-resistant proinflammatory Enterobacteriaceae via ecological control.</title>
        <authorList>
            <person name="Furuichi M."/>
            <person name="Kawaguchi T."/>
            <person name="Pust M."/>
            <person name="Yasuma K."/>
            <person name="Plichta D."/>
            <person name="Hasegawa N."/>
            <person name="Ohya T."/>
            <person name="Bhattarai S."/>
            <person name="Sasajima S."/>
            <person name="Aoto Y."/>
            <person name="Tuganbaev T."/>
            <person name="Yaginuma M."/>
            <person name="Ueda M."/>
            <person name="Okahashi N."/>
            <person name="Amafuji K."/>
            <person name="Kiridooshi Y."/>
            <person name="Sugita K."/>
            <person name="Strazar M."/>
            <person name="Skelly A."/>
            <person name="Suda W."/>
            <person name="Hattori M."/>
            <person name="Nakamoto N."/>
            <person name="Caballero S."/>
            <person name="Norman J."/>
            <person name="Olle B."/>
            <person name="Tanoue T."/>
            <person name="Arita M."/>
            <person name="Bucci V."/>
            <person name="Atarashi K."/>
            <person name="Xavier R."/>
            <person name="Honda K."/>
        </authorList>
    </citation>
    <scope>NUCLEOTIDE SEQUENCE [LARGE SCALE GENOMIC DNA]</scope>
    <source>
        <strain evidence="6">k34-0107-D12</strain>
    </source>
</reference>
<evidence type="ECO:0000256" key="2">
    <source>
        <dbReference type="ARBA" id="ARBA00023125"/>
    </source>
</evidence>
<keyword evidence="1" id="KW-0805">Transcription regulation</keyword>